<feature type="compositionally biased region" description="Basic and acidic residues" evidence="1">
    <location>
        <begin position="214"/>
        <end position="223"/>
    </location>
</feature>
<organism evidence="3">
    <name type="scientific">Trypanosoma vivax (strain Y486)</name>
    <dbReference type="NCBI Taxonomy" id="1055687"/>
    <lineage>
        <taxon>Eukaryota</taxon>
        <taxon>Discoba</taxon>
        <taxon>Euglenozoa</taxon>
        <taxon>Kinetoplastea</taxon>
        <taxon>Metakinetoplastina</taxon>
        <taxon>Trypanosomatida</taxon>
        <taxon>Trypanosomatidae</taxon>
        <taxon>Trypanosoma</taxon>
        <taxon>Duttonella</taxon>
    </lineage>
</organism>
<dbReference type="Pfam" id="PF06741">
    <property type="entry name" value="LsmAD"/>
    <property type="match status" value="1"/>
</dbReference>
<dbReference type="InterPro" id="IPR045117">
    <property type="entry name" value="ATXN2-like"/>
</dbReference>
<dbReference type="GO" id="GO:0003729">
    <property type="term" value="F:mRNA binding"/>
    <property type="evidence" value="ECO:0007669"/>
    <property type="project" value="TreeGrafter"/>
</dbReference>
<evidence type="ECO:0000259" key="2">
    <source>
        <dbReference type="SMART" id="SM01272"/>
    </source>
</evidence>
<dbReference type="InterPro" id="IPR025852">
    <property type="entry name" value="SM_dom_ATX"/>
</dbReference>
<dbReference type="OMA" id="CPTDWPG"/>
<reference evidence="3" key="1">
    <citation type="journal article" date="2012" name="Proc. Natl. Acad. Sci. U.S.A.">
        <title>Antigenic diversity is generated by distinct evolutionary mechanisms in African trypanosome species.</title>
        <authorList>
            <person name="Jackson A.P."/>
            <person name="Berry A."/>
            <person name="Aslett M."/>
            <person name="Allison H.C."/>
            <person name="Burton P."/>
            <person name="Vavrova-Anderson J."/>
            <person name="Brown R."/>
            <person name="Browne H."/>
            <person name="Corton N."/>
            <person name="Hauser H."/>
            <person name="Gamble J."/>
            <person name="Gilderthorp R."/>
            <person name="Marcello L."/>
            <person name="McQuillan J."/>
            <person name="Otto T.D."/>
            <person name="Quail M.A."/>
            <person name="Sanders M.J."/>
            <person name="van Tonder A."/>
            <person name="Ginger M.L."/>
            <person name="Field M.C."/>
            <person name="Barry J.D."/>
            <person name="Hertz-Fowler C."/>
            <person name="Berriman M."/>
        </authorList>
    </citation>
    <scope>NUCLEOTIDE SEQUENCE</scope>
    <source>
        <strain evidence="3">Y486</strain>
    </source>
</reference>
<feature type="region of interest" description="Disordered" evidence="1">
    <location>
        <begin position="435"/>
        <end position="514"/>
    </location>
</feature>
<accession>G0U140</accession>
<protein>
    <recommendedName>
        <fullName evidence="2">LsmAD domain-containing protein</fullName>
    </recommendedName>
</protein>
<dbReference type="InterPro" id="IPR009604">
    <property type="entry name" value="LsmAD_domain"/>
</dbReference>
<proteinExistence type="predicted"/>
<dbReference type="SMART" id="SM01272">
    <property type="entry name" value="LsmAD"/>
    <property type="match status" value="1"/>
</dbReference>
<dbReference type="Pfam" id="PF14438">
    <property type="entry name" value="SM-ATX"/>
    <property type="match status" value="1"/>
</dbReference>
<evidence type="ECO:0000313" key="3">
    <source>
        <dbReference type="EMBL" id="CCC49795.1"/>
    </source>
</evidence>
<name>G0U140_TRYVY</name>
<dbReference type="EMBL" id="HE573024">
    <property type="protein sequence ID" value="CCC49795.1"/>
    <property type="molecule type" value="Genomic_DNA"/>
</dbReference>
<dbReference type="PANTHER" id="PTHR12854">
    <property type="entry name" value="ATAXIN 2-RELATED"/>
    <property type="match status" value="1"/>
</dbReference>
<dbReference type="AlphaFoldDB" id="G0U140"/>
<sequence length="514" mass="55596">MEGAYSSNSDRLEYLYLNLVGQVVQVRLVDDSIVEGIFVSCTDAEADSEAGIVLSCTRYLVSGRHKPLDPSCLELSCDSIIPYRAIVMVEVQNAKIRSDAPGRAETCRSEAPMAKFDWAEDGANELLESEPHQTGAWNQFEANEKSFGVKTSYNEEFYTTRLDHSKITEEQRQLADRVAREIESSSTRGIAHRVEREECLRGDENIDEGTLYSDVHRPQEEKVPYVPPSAATRKRGGEVPPPPATAPSPAGAMASDENSSRHKRPTEEKHAMQYDVNAASTGFNPAAVPYTPMKPGNAAPVADFLAALAEAIAGNDQCYDCAGAWPGMCSVYYDQDDSAYSQQGYEASIAPPVANVSPQMYMSHQPGAPAPHRAYQGAGGRMNHNQGAPMHHVHGQMFHPHQPIHSMGGYVPPQHQHSSMDYASSKPAPAAMVRNTMRPSKSGGASRVEPQQPVSANAAVTPPPPVPAVDSAPPEVKHTTRLQRGRGTTLMQRGDVDGEPTGAVTGGPKRRGGK</sequence>
<dbReference type="PANTHER" id="PTHR12854:SF7">
    <property type="entry name" value="ATAXIN-2 HOMOLOG"/>
    <property type="match status" value="1"/>
</dbReference>
<feature type="domain" description="LsmAD" evidence="2">
    <location>
        <begin position="147"/>
        <end position="218"/>
    </location>
</feature>
<evidence type="ECO:0000256" key="1">
    <source>
        <dbReference type="SAM" id="MobiDB-lite"/>
    </source>
</evidence>
<dbReference type="VEuPathDB" id="TriTrypDB:TvY486_0804030"/>
<dbReference type="GO" id="GO:0010494">
    <property type="term" value="C:cytoplasmic stress granule"/>
    <property type="evidence" value="ECO:0007669"/>
    <property type="project" value="TreeGrafter"/>
</dbReference>
<gene>
    <name evidence="3" type="ORF">TVY486_0804030</name>
</gene>
<feature type="region of interest" description="Disordered" evidence="1">
    <location>
        <begin position="205"/>
        <end position="268"/>
    </location>
</feature>
<dbReference type="GO" id="GO:0034063">
    <property type="term" value="P:stress granule assembly"/>
    <property type="evidence" value="ECO:0007669"/>
    <property type="project" value="TreeGrafter"/>
</dbReference>